<accession>A0A7S2URM8</accession>
<keyword evidence="1" id="KW-0812">Transmembrane</keyword>
<gene>
    <name evidence="2" type="ORF">ASEP1449_LOCUS18087</name>
</gene>
<reference evidence="2" key="1">
    <citation type="submission" date="2021-01" db="EMBL/GenBank/DDBJ databases">
        <authorList>
            <person name="Corre E."/>
            <person name="Pelletier E."/>
            <person name="Niang G."/>
            <person name="Scheremetjew M."/>
            <person name="Finn R."/>
            <person name="Kale V."/>
            <person name="Holt S."/>
            <person name="Cochrane G."/>
            <person name="Meng A."/>
            <person name="Brown T."/>
            <person name="Cohen L."/>
        </authorList>
    </citation>
    <scope>NUCLEOTIDE SEQUENCE</scope>
    <source>
        <strain evidence="2">CCMP2084</strain>
    </source>
</reference>
<feature type="transmembrane region" description="Helical" evidence="1">
    <location>
        <begin position="47"/>
        <end position="66"/>
    </location>
</feature>
<name>A0A7S2URM8_9STRA</name>
<proteinExistence type="predicted"/>
<dbReference type="AlphaFoldDB" id="A0A7S2URM8"/>
<organism evidence="2">
    <name type="scientific">Attheya septentrionalis</name>
    <dbReference type="NCBI Taxonomy" id="420275"/>
    <lineage>
        <taxon>Eukaryota</taxon>
        <taxon>Sar</taxon>
        <taxon>Stramenopiles</taxon>
        <taxon>Ochrophyta</taxon>
        <taxon>Bacillariophyta</taxon>
        <taxon>Coscinodiscophyceae</taxon>
        <taxon>Chaetocerotophycidae</taxon>
        <taxon>Chaetocerotales</taxon>
        <taxon>Attheyaceae</taxon>
        <taxon>Attheya</taxon>
    </lineage>
</organism>
<keyword evidence="1" id="KW-0472">Membrane</keyword>
<sequence length="140" mass="14873">MGVLKHIILPLYALVHASSILILAIKGKQGIVDYVAGMPYAGTDRTLLELHLLGGIAAAHVALLFGDVLGMISKHDHFLTIMTTMDLIYFAGSGMDSYLVGGSDCVPLLLLCVISLFGLLLHALDLAESAALKKKKVKMG</sequence>
<protein>
    <submittedName>
        <fullName evidence="2">Uncharacterized protein</fullName>
    </submittedName>
</protein>
<feature type="transmembrane region" description="Helical" evidence="1">
    <location>
        <begin position="7"/>
        <end position="27"/>
    </location>
</feature>
<evidence type="ECO:0000313" key="2">
    <source>
        <dbReference type="EMBL" id="CAD9826253.1"/>
    </source>
</evidence>
<keyword evidence="1" id="KW-1133">Transmembrane helix</keyword>
<evidence type="ECO:0000256" key="1">
    <source>
        <dbReference type="SAM" id="Phobius"/>
    </source>
</evidence>
<dbReference type="EMBL" id="HBHQ01026707">
    <property type="protein sequence ID" value="CAD9826253.1"/>
    <property type="molecule type" value="Transcribed_RNA"/>
</dbReference>
<feature type="transmembrane region" description="Helical" evidence="1">
    <location>
        <begin position="106"/>
        <end position="127"/>
    </location>
</feature>